<dbReference type="SUPFAM" id="SSF46689">
    <property type="entry name" value="Homeodomain-like"/>
    <property type="match status" value="1"/>
</dbReference>
<dbReference type="AlphaFoldDB" id="A0AAW0AIC9"/>
<evidence type="ECO:0000313" key="2">
    <source>
        <dbReference type="Proteomes" id="UP001362999"/>
    </source>
</evidence>
<reference evidence="1 2" key="1">
    <citation type="journal article" date="2024" name="J Genomics">
        <title>Draft genome sequencing and assembly of Favolaschia claudopus CIRM-BRFM 2984 isolated from oak limbs.</title>
        <authorList>
            <person name="Navarro D."/>
            <person name="Drula E."/>
            <person name="Chaduli D."/>
            <person name="Cazenave R."/>
            <person name="Ahrendt S."/>
            <person name="Wang J."/>
            <person name="Lipzen A."/>
            <person name="Daum C."/>
            <person name="Barry K."/>
            <person name="Grigoriev I.V."/>
            <person name="Favel A."/>
            <person name="Rosso M.N."/>
            <person name="Martin F."/>
        </authorList>
    </citation>
    <scope>NUCLEOTIDE SEQUENCE [LARGE SCALE GENOMIC DNA]</scope>
    <source>
        <strain evidence="1 2">CIRM-BRFM 2984</strain>
    </source>
</reference>
<dbReference type="Pfam" id="PF13384">
    <property type="entry name" value="HTH_23"/>
    <property type="match status" value="1"/>
</dbReference>
<comment type="caution">
    <text evidence="1">The sequence shown here is derived from an EMBL/GenBank/DDBJ whole genome shotgun (WGS) entry which is preliminary data.</text>
</comment>
<dbReference type="InterPro" id="IPR036388">
    <property type="entry name" value="WH-like_DNA-bd_sf"/>
</dbReference>
<dbReference type="EMBL" id="JAWWNJ010000065">
    <property type="protein sequence ID" value="KAK7012468.1"/>
    <property type="molecule type" value="Genomic_DNA"/>
</dbReference>
<proteinExistence type="predicted"/>
<keyword evidence="2" id="KW-1185">Reference proteome</keyword>
<protein>
    <recommendedName>
        <fullName evidence="3">Transposase</fullName>
    </recommendedName>
</protein>
<evidence type="ECO:0008006" key="3">
    <source>
        <dbReference type="Google" id="ProtNLM"/>
    </source>
</evidence>
<gene>
    <name evidence="1" type="ORF">R3P38DRAFT_3209768</name>
</gene>
<dbReference type="Gene3D" id="1.10.10.10">
    <property type="entry name" value="Winged helix-like DNA-binding domain superfamily/Winged helix DNA-binding domain"/>
    <property type="match status" value="1"/>
</dbReference>
<evidence type="ECO:0000313" key="1">
    <source>
        <dbReference type="EMBL" id="KAK7012468.1"/>
    </source>
</evidence>
<dbReference type="Proteomes" id="UP001362999">
    <property type="component" value="Unassembled WGS sequence"/>
</dbReference>
<accession>A0AAW0AIC9</accession>
<organism evidence="1 2">
    <name type="scientific">Favolaschia claudopus</name>
    <dbReference type="NCBI Taxonomy" id="2862362"/>
    <lineage>
        <taxon>Eukaryota</taxon>
        <taxon>Fungi</taxon>
        <taxon>Dikarya</taxon>
        <taxon>Basidiomycota</taxon>
        <taxon>Agaricomycotina</taxon>
        <taxon>Agaricomycetes</taxon>
        <taxon>Agaricomycetidae</taxon>
        <taxon>Agaricales</taxon>
        <taxon>Marasmiineae</taxon>
        <taxon>Mycenaceae</taxon>
        <taxon>Favolaschia</taxon>
    </lineage>
</organism>
<dbReference type="InterPro" id="IPR009057">
    <property type="entry name" value="Homeodomain-like_sf"/>
</dbReference>
<name>A0AAW0AIC9_9AGAR</name>
<sequence>MPYNTFRYIPPAHKRLMITMAANGMSNKEIAAAINVGESTVRKVKRLWHTTGYVVARPETNGRPSILTYLDLEYLEALIERQSDMYLSELSQCLFDARWLYPRAGKQ</sequence>